<organism evidence="1 2">
    <name type="scientific">Streptomyces polyrhachis</name>
    <dbReference type="NCBI Taxonomy" id="1282885"/>
    <lineage>
        <taxon>Bacteria</taxon>
        <taxon>Bacillati</taxon>
        <taxon>Actinomycetota</taxon>
        <taxon>Actinomycetes</taxon>
        <taxon>Kitasatosporales</taxon>
        <taxon>Streptomycetaceae</taxon>
        <taxon>Streptomyces</taxon>
    </lineage>
</organism>
<protein>
    <submittedName>
        <fullName evidence="1">Uncharacterized protein</fullName>
    </submittedName>
</protein>
<dbReference type="Proteomes" id="UP001596413">
    <property type="component" value="Unassembled WGS sequence"/>
</dbReference>
<reference evidence="2" key="1">
    <citation type="journal article" date="2019" name="Int. J. Syst. Evol. Microbiol.">
        <title>The Global Catalogue of Microorganisms (GCM) 10K type strain sequencing project: providing services to taxonomists for standard genome sequencing and annotation.</title>
        <authorList>
            <consortium name="The Broad Institute Genomics Platform"/>
            <consortium name="The Broad Institute Genome Sequencing Center for Infectious Disease"/>
            <person name="Wu L."/>
            <person name="Ma J."/>
        </authorList>
    </citation>
    <scope>NUCLEOTIDE SEQUENCE [LARGE SCALE GENOMIC DNA]</scope>
    <source>
        <strain evidence="2">CGMCC 1.13681</strain>
    </source>
</reference>
<name>A0ABW2GDK6_9ACTN</name>
<keyword evidence="2" id="KW-1185">Reference proteome</keyword>
<evidence type="ECO:0000313" key="2">
    <source>
        <dbReference type="Proteomes" id="UP001596413"/>
    </source>
</evidence>
<accession>A0ABW2GDK6</accession>
<dbReference type="RefSeq" id="WP_386414114.1">
    <property type="nucleotide sequence ID" value="NZ_JBHSZO010000014.1"/>
</dbReference>
<dbReference type="EMBL" id="JBHSZO010000014">
    <property type="protein sequence ID" value="MFC7218692.1"/>
    <property type="molecule type" value="Genomic_DNA"/>
</dbReference>
<comment type="caution">
    <text evidence="1">The sequence shown here is derived from an EMBL/GenBank/DDBJ whole genome shotgun (WGS) entry which is preliminary data.</text>
</comment>
<proteinExistence type="predicted"/>
<sequence>MDRDAGYRPPGRTERDTVAEGVGLLLDGDRPAAEKRLSSVDFAVRTVTDRASGRRYAEVADAAEGGESRRGWGRVYLELGQRARWSVQVPHPSSDLHTDVLGSAVLRGSRNGVLVLAGAHRRAGSGDAADGAHRGDTVFAAVCAELLARKLPALQLHGFADDSVPGYEAVVATGSTSLGRGTARELARGLERGDLAVCRAWAHHCKLEGRDNEQTREAARERVPFLHVELSRRVRKSERQRAVAARELAAAGQELAGRGAAAP</sequence>
<gene>
    <name evidence="1" type="ORF">ACFQLX_11005</name>
</gene>
<evidence type="ECO:0000313" key="1">
    <source>
        <dbReference type="EMBL" id="MFC7218692.1"/>
    </source>
</evidence>